<dbReference type="EMBL" id="FOUU01000005">
    <property type="protein sequence ID" value="SFM85989.1"/>
    <property type="molecule type" value="Genomic_DNA"/>
</dbReference>
<name>A0A1I4UAF8_9BACT</name>
<dbReference type="AlphaFoldDB" id="A0A1I4UAF8"/>
<proteinExistence type="predicted"/>
<gene>
    <name evidence="1" type="ORF">SAMN05660836_01747</name>
</gene>
<accession>A0A1I4UAF8</accession>
<organism evidence="1 2">
    <name type="scientific">Thermodesulforhabdus norvegica</name>
    <dbReference type="NCBI Taxonomy" id="39841"/>
    <lineage>
        <taxon>Bacteria</taxon>
        <taxon>Pseudomonadati</taxon>
        <taxon>Thermodesulfobacteriota</taxon>
        <taxon>Syntrophobacteria</taxon>
        <taxon>Syntrophobacterales</taxon>
        <taxon>Thermodesulforhabdaceae</taxon>
        <taxon>Thermodesulforhabdus</taxon>
    </lineage>
</organism>
<dbReference type="RefSeq" id="WP_281243981.1">
    <property type="nucleotide sequence ID" value="NZ_FOUU01000005.1"/>
</dbReference>
<evidence type="ECO:0000313" key="2">
    <source>
        <dbReference type="Proteomes" id="UP000199611"/>
    </source>
</evidence>
<reference evidence="1 2" key="1">
    <citation type="submission" date="2016-10" db="EMBL/GenBank/DDBJ databases">
        <authorList>
            <person name="de Groot N.N."/>
        </authorList>
    </citation>
    <scope>NUCLEOTIDE SEQUENCE [LARGE SCALE GENOMIC DNA]</scope>
    <source>
        <strain evidence="1 2">DSM 9990</strain>
    </source>
</reference>
<dbReference type="STRING" id="39841.SAMN05660836_01747"/>
<sequence length="41" mass="4801">MRSPCLDCERANEDKNKCIADCEKLKEFQEMILKMGIYATM</sequence>
<protein>
    <submittedName>
        <fullName evidence="1">Uncharacterized protein</fullName>
    </submittedName>
</protein>
<keyword evidence="2" id="KW-1185">Reference proteome</keyword>
<evidence type="ECO:0000313" key="1">
    <source>
        <dbReference type="EMBL" id="SFM85989.1"/>
    </source>
</evidence>
<dbReference type="Proteomes" id="UP000199611">
    <property type="component" value="Unassembled WGS sequence"/>
</dbReference>